<feature type="domain" description="Peptidase M1 membrane alanine aminopeptidase" evidence="14">
    <location>
        <begin position="202"/>
        <end position="271"/>
    </location>
</feature>
<evidence type="ECO:0000256" key="11">
    <source>
        <dbReference type="ARBA" id="ARBA00023049"/>
    </source>
</evidence>
<dbReference type="InterPro" id="IPR050344">
    <property type="entry name" value="Peptidase_M1_aminopeptidases"/>
</dbReference>
<keyword evidence="8" id="KW-0479">Metal-binding</keyword>
<dbReference type="GO" id="GO:0005737">
    <property type="term" value="C:cytoplasm"/>
    <property type="evidence" value="ECO:0007669"/>
    <property type="project" value="TreeGrafter"/>
</dbReference>
<comment type="cofactor">
    <cofactor evidence="2">
        <name>Zn(2+)</name>
        <dbReference type="ChEBI" id="CHEBI:29105"/>
    </cofactor>
</comment>
<evidence type="ECO:0000256" key="2">
    <source>
        <dbReference type="ARBA" id="ARBA00001947"/>
    </source>
</evidence>
<evidence type="ECO:0000256" key="7">
    <source>
        <dbReference type="ARBA" id="ARBA00022670"/>
    </source>
</evidence>
<dbReference type="SUPFAM" id="SSF63737">
    <property type="entry name" value="Leukotriene A4 hydrolase N-terminal domain"/>
    <property type="match status" value="1"/>
</dbReference>
<evidence type="ECO:0000259" key="14">
    <source>
        <dbReference type="Pfam" id="PF01433"/>
    </source>
</evidence>
<dbReference type="GO" id="GO:0016020">
    <property type="term" value="C:membrane"/>
    <property type="evidence" value="ECO:0007669"/>
    <property type="project" value="TreeGrafter"/>
</dbReference>
<dbReference type="Gene3D" id="2.60.40.1730">
    <property type="entry name" value="tricorn interacting facor f3 domain"/>
    <property type="match status" value="1"/>
</dbReference>
<evidence type="ECO:0000256" key="13">
    <source>
        <dbReference type="ARBA" id="ARBA00031533"/>
    </source>
</evidence>
<evidence type="ECO:0000256" key="6">
    <source>
        <dbReference type="ARBA" id="ARBA00022438"/>
    </source>
</evidence>
<dbReference type="InterPro" id="IPR042097">
    <property type="entry name" value="Aminopeptidase_N-like_N_sf"/>
</dbReference>
<dbReference type="GO" id="GO:0005615">
    <property type="term" value="C:extracellular space"/>
    <property type="evidence" value="ECO:0007669"/>
    <property type="project" value="TreeGrafter"/>
</dbReference>
<dbReference type="Gene3D" id="1.10.390.10">
    <property type="entry name" value="Neutral Protease Domain 2"/>
    <property type="match status" value="1"/>
</dbReference>
<evidence type="ECO:0000256" key="10">
    <source>
        <dbReference type="ARBA" id="ARBA00022833"/>
    </source>
</evidence>
<protein>
    <recommendedName>
        <fullName evidence="5">Aminopeptidase N</fullName>
        <ecNumber evidence="4">3.4.11.2</ecNumber>
    </recommendedName>
    <alternativeName>
        <fullName evidence="12">Alanine aminopeptidase</fullName>
    </alternativeName>
    <alternativeName>
        <fullName evidence="13">Lysyl aminopeptidase</fullName>
    </alternativeName>
</protein>
<keyword evidence="9" id="KW-0378">Hydrolase</keyword>
<dbReference type="EMBL" id="WEGJ01000020">
    <property type="protein sequence ID" value="MQY14306.1"/>
    <property type="molecule type" value="Genomic_DNA"/>
</dbReference>
<dbReference type="InterPro" id="IPR001930">
    <property type="entry name" value="Peptidase_M1"/>
</dbReference>
<dbReference type="SUPFAM" id="SSF55486">
    <property type="entry name" value="Metalloproteases ('zincins'), catalytic domain"/>
    <property type="match status" value="2"/>
</dbReference>
<keyword evidence="7" id="KW-0645">Protease</keyword>
<dbReference type="PANTHER" id="PTHR11533:SF174">
    <property type="entry name" value="PUROMYCIN-SENSITIVE AMINOPEPTIDASE-RELATED"/>
    <property type="match status" value="1"/>
</dbReference>
<dbReference type="OrthoDB" id="100605at2"/>
<reference evidence="15 16" key="1">
    <citation type="submission" date="2019-10" db="EMBL/GenBank/DDBJ databases">
        <title>Streptomyces smaragdinus sp. nov. and Streptomyces fabii sp. nov., isolated from the gut of fungus growing-termite Macrotermes natalensis.</title>
        <authorList>
            <person name="Schwitalla J."/>
            <person name="Benndorf R."/>
            <person name="Martin K."/>
            <person name="De Beer W."/>
            <person name="Kaster A.-K."/>
            <person name="Vollmers J."/>
            <person name="Poulsen M."/>
            <person name="Beemelmanns C."/>
        </authorList>
    </citation>
    <scope>NUCLEOTIDE SEQUENCE [LARGE SCALE GENOMIC DNA]</scope>
    <source>
        <strain evidence="15 16">RB5</strain>
    </source>
</reference>
<gene>
    <name evidence="15" type="ORF">SRB5_44700</name>
</gene>
<dbReference type="GO" id="GO:0016285">
    <property type="term" value="F:alanyl aminopeptidase activity"/>
    <property type="evidence" value="ECO:0007669"/>
    <property type="project" value="UniProtKB-EC"/>
</dbReference>
<dbReference type="RefSeq" id="WP_153454864.1">
    <property type="nucleotide sequence ID" value="NZ_WEGJ01000020.1"/>
</dbReference>
<dbReference type="GO" id="GO:0043171">
    <property type="term" value="P:peptide catabolic process"/>
    <property type="evidence" value="ECO:0007669"/>
    <property type="project" value="TreeGrafter"/>
</dbReference>
<keyword evidence="6" id="KW-0031">Aminopeptidase</keyword>
<evidence type="ECO:0000256" key="8">
    <source>
        <dbReference type="ARBA" id="ARBA00022723"/>
    </source>
</evidence>
<evidence type="ECO:0000256" key="4">
    <source>
        <dbReference type="ARBA" id="ARBA00012564"/>
    </source>
</evidence>
<dbReference type="AlphaFoldDB" id="A0A7K0CLE5"/>
<dbReference type="GO" id="GO:0006508">
    <property type="term" value="P:proteolysis"/>
    <property type="evidence" value="ECO:0007669"/>
    <property type="project" value="UniProtKB-KW"/>
</dbReference>
<accession>A0A7K0CLE5</accession>
<evidence type="ECO:0000256" key="3">
    <source>
        <dbReference type="ARBA" id="ARBA00010136"/>
    </source>
</evidence>
<comment type="catalytic activity">
    <reaction evidence="1">
        <text>Release of an N-terminal amino acid, Xaa-|-Yaa- from a peptide, amide or arylamide. Xaa is preferably Ala, but may be most amino acids including Pro (slow action). When a terminal hydrophobic residue is followed by a prolyl residue, the two may be released as an intact Xaa-Pro dipeptide.</text>
        <dbReference type="EC" id="3.4.11.2"/>
    </reaction>
</comment>
<dbReference type="Proteomes" id="UP000466345">
    <property type="component" value="Unassembled WGS sequence"/>
</dbReference>
<keyword evidence="11" id="KW-0482">Metalloprotease</keyword>
<dbReference type="PRINTS" id="PR00756">
    <property type="entry name" value="ALADIPTASE"/>
</dbReference>
<comment type="caution">
    <text evidence="15">The sequence shown here is derived from an EMBL/GenBank/DDBJ whole genome shotgun (WGS) entry which is preliminary data.</text>
</comment>
<dbReference type="PANTHER" id="PTHR11533">
    <property type="entry name" value="PROTEASE M1 ZINC METALLOPROTEASE"/>
    <property type="match status" value="1"/>
</dbReference>
<evidence type="ECO:0000256" key="12">
    <source>
        <dbReference type="ARBA" id="ARBA00029811"/>
    </source>
</evidence>
<organism evidence="15 16">
    <name type="scientific">Streptomyces smaragdinus</name>
    <dbReference type="NCBI Taxonomy" id="2585196"/>
    <lineage>
        <taxon>Bacteria</taxon>
        <taxon>Bacillati</taxon>
        <taxon>Actinomycetota</taxon>
        <taxon>Actinomycetes</taxon>
        <taxon>Kitasatosporales</taxon>
        <taxon>Streptomycetaceae</taxon>
        <taxon>Streptomyces</taxon>
    </lineage>
</organism>
<proteinExistence type="inferred from homology"/>
<dbReference type="InterPro" id="IPR014782">
    <property type="entry name" value="Peptidase_M1_dom"/>
</dbReference>
<dbReference type="InterPro" id="IPR027268">
    <property type="entry name" value="Peptidase_M4/M1_CTD_sf"/>
</dbReference>
<dbReference type="GO" id="GO:0070006">
    <property type="term" value="F:metalloaminopeptidase activity"/>
    <property type="evidence" value="ECO:0007669"/>
    <property type="project" value="TreeGrafter"/>
</dbReference>
<comment type="similarity">
    <text evidence="3">Belongs to the peptidase M1 family.</text>
</comment>
<dbReference type="GO" id="GO:0042277">
    <property type="term" value="F:peptide binding"/>
    <property type="evidence" value="ECO:0007669"/>
    <property type="project" value="TreeGrafter"/>
</dbReference>
<sequence>MPTERGGLLSVQRYDVRVDLRDPGAPSSTTRVVFDGRREGVSFLDAGDARVPVDVAVGTQVREYVRALAYGSAGSGLCRVVDEADGRVYVYAASGPAGARRWFTCFDQPDLKAATSVRVQTPPGWVVAGTGACDGAVPTYATGFVAGPFAVESVRGVELYAVRSRASVLRGAAGELAQVAAGVVAEIGRRLGQPGPGRLRVAFVPGLAWPALETAGCLLVRDSLLTAPGTAGFARLVSVLAHEIAHLWFGNLVTVGRWDDLWLQEALADVVGEAALRAIPAGRPHTGTGAARVPSPPVLAGHHPPAPPALAAATSAHYAAGVRRVHGWIRAHGEREWWTRLRRAVAAGPLLDATLLAPAEEPAAADPWDELQRAVAAREADGPAALDALLTLLRREPDADRLAAMATWYTEILRRVGWPRQAGGREADRRLADALRQVIAGAPHGSRLAAKATHAWLATAPAPPVRVLLAAVPPTATLAWAARNRLAALGELGRRAVLAAGTGPEAAVCLAHLPDATEKDRAWDRLFEAPHDPATLAATAAGLWHADHAAYATGPAIRFRHEFAARTAAYPEQRAAVLARYAFPRSVLTPDALTRANELLEADRLRPALQATLADCTADLAWAIRFRSPPDLYSYTL</sequence>
<keyword evidence="10" id="KW-0862">Zinc</keyword>
<keyword evidence="16" id="KW-1185">Reference proteome</keyword>
<evidence type="ECO:0000313" key="16">
    <source>
        <dbReference type="Proteomes" id="UP000466345"/>
    </source>
</evidence>
<dbReference type="EC" id="3.4.11.2" evidence="4"/>
<evidence type="ECO:0000256" key="1">
    <source>
        <dbReference type="ARBA" id="ARBA00000098"/>
    </source>
</evidence>
<dbReference type="GO" id="GO:0008270">
    <property type="term" value="F:zinc ion binding"/>
    <property type="evidence" value="ECO:0007669"/>
    <property type="project" value="InterPro"/>
</dbReference>
<evidence type="ECO:0000256" key="9">
    <source>
        <dbReference type="ARBA" id="ARBA00022801"/>
    </source>
</evidence>
<name>A0A7K0CLE5_9ACTN</name>
<evidence type="ECO:0000313" key="15">
    <source>
        <dbReference type="EMBL" id="MQY14306.1"/>
    </source>
</evidence>
<evidence type="ECO:0000256" key="5">
    <source>
        <dbReference type="ARBA" id="ARBA00015611"/>
    </source>
</evidence>
<dbReference type="Pfam" id="PF01433">
    <property type="entry name" value="Peptidase_M1"/>
    <property type="match status" value="1"/>
</dbReference>